<protein>
    <submittedName>
        <fullName evidence="1">Uncharacterized protein</fullName>
    </submittedName>
</protein>
<dbReference type="EMBL" id="HACA01018298">
    <property type="protein sequence ID" value="CDW35659.1"/>
    <property type="molecule type" value="Transcribed_RNA"/>
</dbReference>
<sequence length="70" mass="7685">LHHPLNTACEVFIAIKIVICLPTPVPQEPGLVLYKQVGLQKLLPVVLDELNETPTALCSFILVGLRERIG</sequence>
<name>A0A0K2UBP4_LEPSM</name>
<evidence type="ECO:0000313" key="1">
    <source>
        <dbReference type="EMBL" id="CDW35659.1"/>
    </source>
</evidence>
<feature type="non-terminal residue" evidence="1">
    <location>
        <position position="1"/>
    </location>
</feature>
<dbReference type="AlphaFoldDB" id="A0A0K2UBP4"/>
<organism evidence="1">
    <name type="scientific">Lepeophtheirus salmonis</name>
    <name type="common">Salmon louse</name>
    <name type="synonym">Caligus salmonis</name>
    <dbReference type="NCBI Taxonomy" id="72036"/>
    <lineage>
        <taxon>Eukaryota</taxon>
        <taxon>Metazoa</taxon>
        <taxon>Ecdysozoa</taxon>
        <taxon>Arthropoda</taxon>
        <taxon>Crustacea</taxon>
        <taxon>Multicrustacea</taxon>
        <taxon>Hexanauplia</taxon>
        <taxon>Copepoda</taxon>
        <taxon>Siphonostomatoida</taxon>
        <taxon>Caligidae</taxon>
        <taxon>Lepeophtheirus</taxon>
    </lineage>
</organism>
<proteinExistence type="predicted"/>
<accession>A0A0K2UBP4</accession>
<reference evidence="1" key="1">
    <citation type="submission" date="2014-05" db="EMBL/GenBank/DDBJ databases">
        <authorList>
            <person name="Chronopoulou M."/>
        </authorList>
    </citation>
    <scope>NUCLEOTIDE SEQUENCE</scope>
    <source>
        <tissue evidence="1">Whole organism</tissue>
    </source>
</reference>